<comment type="similarity">
    <text evidence="1">Belongs to the exportin family.</text>
</comment>
<evidence type="ECO:0000256" key="1">
    <source>
        <dbReference type="ARBA" id="ARBA00009466"/>
    </source>
</evidence>
<dbReference type="Proteomes" id="UP001054945">
    <property type="component" value="Unassembled WGS sequence"/>
</dbReference>
<dbReference type="PANTHER" id="PTHR11223">
    <property type="entry name" value="EXPORTIN 1/5"/>
    <property type="match status" value="1"/>
</dbReference>
<accession>A0AAV4VY81</accession>
<dbReference type="GO" id="GO:0031267">
    <property type="term" value="F:small GTPase binding"/>
    <property type="evidence" value="ECO:0007669"/>
    <property type="project" value="InterPro"/>
</dbReference>
<sequence length="184" mass="21843">MDSEIQKISEDVIKAVLLIMNPMTPQNDRRIAHELIENYIKLHWIKINDEEKAWIKNTAMQILASGTGPVLEEEVYVKDGMSKIIVELIKREWPQQWTSLLDELHHICKMGDAQTELVLLIFSRLVEDIVQFQNIPEKRRREIYTYLSSFVFRFFEFFSATLFENYENILTKNSWIVVLLTKKH</sequence>
<dbReference type="Gene3D" id="1.25.10.10">
    <property type="entry name" value="Leucine-rich Repeat Variant"/>
    <property type="match status" value="1"/>
</dbReference>
<gene>
    <name evidence="3" type="primary">XPO5</name>
    <name evidence="3" type="ORF">CEXT_183051</name>
</gene>
<dbReference type="GO" id="GO:0006405">
    <property type="term" value="P:RNA export from nucleus"/>
    <property type="evidence" value="ECO:0007669"/>
    <property type="project" value="TreeGrafter"/>
</dbReference>
<protein>
    <submittedName>
        <fullName evidence="3">Exportin-5</fullName>
    </submittedName>
</protein>
<dbReference type="EMBL" id="BPLR01015218">
    <property type="protein sequence ID" value="GIY74418.1"/>
    <property type="molecule type" value="Genomic_DNA"/>
</dbReference>
<dbReference type="GO" id="GO:0005049">
    <property type="term" value="F:nuclear export signal receptor activity"/>
    <property type="evidence" value="ECO:0007669"/>
    <property type="project" value="InterPro"/>
</dbReference>
<proteinExistence type="inferred from homology"/>
<dbReference type="GO" id="GO:0042565">
    <property type="term" value="C:RNA nuclear export complex"/>
    <property type="evidence" value="ECO:0007669"/>
    <property type="project" value="TreeGrafter"/>
</dbReference>
<dbReference type="GO" id="GO:0005634">
    <property type="term" value="C:nucleus"/>
    <property type="evidence" value="ECO:0007669"/>
    <property type="project" value="TreeGrafter"/>
</dbReference>
<evidence type="ECO:0000313" key="4">
    <source>
        <dbReference type="Proteomes" id="UP001054945"/>
    </source>
</evidence>
<reference evidence="3 4" key="1">
    <citation type="submission" date="2021-06" db="EMBL/GenBank/DDBJ databases">
        <title>Caerostris extrusa draft genome.</title>
        <authorList>
            <person name="Kono N."/>
            <person name="Arakawa K."/>
        </authorList>
    </citation>
    <scope>NUCLEOTIDE SEQUENCE [LARGE SCALE GENOMIC DNA]</scope>
</reference>
<dbReference type="Pfam" id="PF08389">
    <property type="entry name" value="Xpo1"/>
    <property type="match status" value="1"/>
</dbReference>
<dbReference type="InterPro" id="IPR016024">
    <property type="entry name" value="ARM-type_fold"/>
</dbReference>
<dbReference type="GO" id="GO:0005737">
    <property type="term" value="C:cytoplasm"/>
    <property type="evidence" value="ECO:0007669"/>
    <property type="project" value="TreeGrafter"/>
</dbReference>
<evidence type="ECO:0000259" key="2">
    <source>
        <dbReference type="PROSITE" id="PS50166"/>
    </source>
</evidence>
<keyword evidence="4" id="KW-1185">Reference proteome</keyword>
<feature type="domain" description="Importin N-terminal" evidence="2">
    <location>
        <begin position="18"/>
        <end position="65"/>
    </location>
</feature>
<evidence type="ECO:0000313" key="3">
    <source>
        <dbReference type="EMBL" id="GIY74418.1"/>
    </source>
</evidence>
<comment type="caution">
    <text evidence="3">The sequence shown here is derived from an EMBL/GenBank/DDBJ whole genome shotgun (WGS) entry which is preliminary data.</text>
</comment>
<dbReference type="PANTHER" id="PTHR11223:SF3">
    <property type="entry name" value="EXPORTIN-5"/>
    <property type="match status" value="1"/>
</dbReference>
<dbReference type="InterPro" id="IPR045065">
    <property type="entry name" value="XPO1/5"/>
</dbReference>
<dbReference type="AlphaFoldDB" id="A0AAV4VY81"/>
<dbReference type="InterPro" id="IPR001494">
    <property type="entry name" value="Importin-beta_N"/>
</dbReference>
<dbReference type="GO" id="GO:0003723">
    <property type="term" value="F:RNA binding"/>
    <property type="evidence" value="ECO:0007669"/>
    <property type="project" value="TreeGrafter"/>
</dbReference>
<dbReference type="GO" id="GO:0006611">
    <property type="term" value="P:protein export from nucleus"/>
    <property type="evidence" value="ECO:0007669"/>
    <property type="project" value="InterPro"/>
</dbReference>
<name>A0AAV4VY81_CAEEX</name>
<dbReference type="PROSITE" id="PS50166">
    <property type="entry name" value="IMPORTIN_B_NT"/>
    <property type="match status" value="1"/>
</dbReference>
<organism evidence="3 4">
    <name type="scientific">Caerostris extrusa</name>
    <name type="common">Bark spider</name>
    <name type="synonym">Caerostris bankana</name>
    <dbReference type="NCBI Taxonomy" id="172846"/>
    <lineage>
        <taxon>Eukaryota</taxon>
        <taxon>Metazoa</taxon>
        <taxon>Ecdysozoa</taxon>
        <taxon>Arthropoda</taxon>
        <taxon>Chelicerata</taxon>
        <taxon>Arachnida</taxon>
        <taxon>Araneae</taxon>
        <taxon>Araneomorphae</taxon>
        <taxon>Entelegynae</taxon>
        <taxon>Araneoidea</taxon>
        <taxon>Araneidae</taxon>
        <taxon>Caerostris</taxon>
    </lineage>
</organism>
<dbReference type="SUPFAM" id="SSF48371">
    <property type="entry name" value="ARM repeat"/>
    <property type="match status" value="1"/>
</dbReference>
<dbReference type="InterPro" id="IPR011989">
    <property type="entry name" value="ARM-like"/>
</dbReference>
<dbReference type="InterPro" id="IPR013598">
    <property type="entry name" value="Exportin-1/Importin-b-like"/>
</dbReference>